<reference evidence="1 2" key="1">
    <citation type="submission" date="2023-06" db="EMBL/GenBank/DDBJ databases">
        <title>Genome sequence of Methanimicrococcus sp. At1.</title>
        <authorList>
            <person name="Protasov E."/>
            <person name="Platt K."/>
            <person name="Poehlein A."/>
            <person name="Daniel R."/>
            <person name="Brune A."/>
        </authorList>
    </citation>
    <scope>NUCLEOTIDE SEQUENCE [LARGE SCALE GENOMIC DNA]</scope>
    <source>
        <strain evidence="1 2">At1</strain>
    </source>
</reference>
<dbReference type="Pfam" id="PF20217">
    <property type="entry name" value="DUF6577"/>
    <property type="match status" value="1"/>
</dbReference>
<keyword evidence="2" id="KW-1185">Reference proteome</keyword>
<proteinExistence type="predicted"/>
<accession>A0ABU3VP08</accession>
<dbReference type="Proteomes" id="UP001272052">
    <property type="component" value="Unassembled WGS sequence"/>
</dbReference>
<comment type="caution">
    <text evidence="1">The sequence shown here is derived from an EMBL/GenBank/DDBJ whole genome shotgun (WGS) entry which is preliminary data.</text>
</comment>
<sequence length="246" mass="29131">MFFSNNFIMNKLNVENFKKQFMSQEIFNVNDFLQYYETKEPDIPKSTVNWRIHNLVQKGVIHRVGRGLYKFGETKTFTPELTENLKKLGKIIQSDFPGTNFCVWELSVINRLSHHLINYNIYFAEIERDVLKSVYYDLKEHYQNTILVQNLYEDLSEFNNYIILKPLVTDSPLKGIENIPVPSLEKLLVDLCADKEFSPFCGSEIYSIYQNAFNDYSINCNKMFRYARRKGNEQKIIEIIETINRQ</sequence>
<name>A0ABU3VP08_9EURY</name>
<evidence type="ECO:0000313" key="2">
    <source>
        <dbReference type="Proteomes" id="UP001272052"/>
    </source>
</evidence>
<dbReference type="InterPro" id="IPR046484">
    <property type="entry name" value="DUF6577"/>
</dbReference>
<protein>
    <recommendedName>
        <fullName evidence="3">Transcriptional regulator, AbiEi antitoxin, Type IV TA system</fullName>
    </recommendedName>
</protein>
<gene>
    <name evidence="1" type="ORF">MmiAt1_06990</name>
</gene>
<organism evidence="1 2">
    <name type="scientific">Methanimicrococcus hacksteinii</name>
    <dbReference type="NCBI Taxonomy" id="3028293"/>
    <lineage>
        <taxon>Archaea</taxon>
        <taxon>Methanobacteriati</taxon>
        <taxon>Methanobacteriota</taxon>
        <taxon>Stenosarchaea group</taxon>
        <taxon>Methanomicrobia</taxon>
        <taxon>Methanosarcinales</taxon>
        <taxon>Methanosarcinaceae</taxon>
        <taxon>Methanimicrococcus</taxon>
    </lineage>
</organism>
<evidence type="ECO:0000313" key="1">
    <source>
        <dbReference type="EMBL" id="MDV0445142.1"/>
    </source>
</evidence>
<dbReference type="EMBL" id="JAWDKC010000012">
    <property type="protein sequence ID" value="MDV0445142.1"/>
    <property type="molecule type" value="Genomic_DNA"/>
</dbReference>
<evidence type="ECO:0008006" key="3">
    <source>
        <dbReference type="Google" id="ProtNLM"/>
    </source>
</evidence>